<dbReference type="AlphaFoldDB" id="A0A4R5U9W3"/>
<evidence type="ECO:0000313" key="2">
    <source>
        <dbReference type="Proteomes" id="UP000295238"/>
    </source>
</evidence>
<dbReference type="EMBL" id="SMTL01000007">
    <property type="protein sequence ID" value="TDK31262.1"/>
    <property type="molecule type" value="Genomic_DNA"/>
</dbReference>
<sequence length="133" mass="14881">MLPNSSIHVFTALFESSEEAFAFAHPHWEPEPGDDASDEEYAAWEDRNPVWPMKVELGYRIESDFVGVVWSRGDQPDWQYLASRLNAAQVAAIMGQTTSANCLVLIDQAAIKDERVEFKPTGSLTYHGSFISS</sequence>
<dbReference type="Proteomes" id="UP000295238">
    <property type="component" value="Unassembled WGS sequence"/>
</dbReference>
<proteinExistence type="predicted"/>
<keyword evidence="2" id="KW-1185">Reference proteome</keyword>
<name>A0A4R5U9W3_9HYPH</name>
<organism evidence="1 2">
    <name type="scientific">Rhizobium deserti</name>
    <dbReference type="NCBI Taxonomy" id="2547961"/>
    <lineage>
        <taxon>Bacteria</taxon>
        <taxon>Pseudomonadati</taxon>
        <taxon>Pseudomonadota</taxon>
        <taxon>Alphaproteobacteria</taxon>
        <taxon>Hyphomicrobiales</taxon>
        <taxon>Rhizobiaceae</taxon>
        <taxon>Rhizobium/Agrobacterium group</taxon>
        <taxon>Rhizobium</taxon>
    </lineage>
</organism>
<evidence type="ECO:0000313" key="1">
    <source>
        <dbReference type="EMBL" id="TDK31262.1"/>
    </source>
</evidence>
<gene>
    <name evidence="1" type="ORF">E2F50_20170</name>
</gene>
<accession>A0A4R5U9W3</accession>
<reference evidence="1 2" key="1">
    <citation type="submission" date="2019-03" db="EMBL/GenBank/DDBJ databases">
        <title>Rhizobium sp. nov., an bacterium isolated from biocrust in Mu Us Desert.</title>
        <authorList>
            <person name="Lixiong L."/>
        </authorList>
    </citation>
    <scope>NUCLEOTIDE SEQUENCE [LARGE SCALE GENOMIC DNA]</scope>
    <source>
        <strain evidence="1 2">SPY-1</strain>
    </source>
</reference>
<protein>
    <submittedName>
        <fullName evidence="1">Uncharacterized protein</fullName>
    </submittedName>
</protein>
<comment type="caution">
    <text evidence="1">The sequence shown here is derived from an EMBL/GenBank/DDBJ whole genome shotgun (WGS) entry which is preliminary data.</text>
</comment>